<name>A0ABU0J351_9HYPH</name>
<keyword evidence="5 7" id="KW-0269">Exonuclease</keyword>
<dbReference type="InterPro" id="IPR012340">
    <property type="entry name" value="NA-bd_OB-fold"/>
</dbReference>
<dbReference type="EMBL" id="JAUSVX010000002">
    <property type="protein sequence ID" value="MDQ0468695.1"/>
    <property type="molecule type" value="Genomic_DNA"/>
</dbReference>
<proteinExistence type="inferred from homology"/>
<evidence type="ECO:0000256" key="6">
    <source>
        <dbReference type="ARBA" id="ARBA00022884"/>
    </source>
</evidence>
<evidence type="ECO:0000313" key="10">
    <source>
        <dbReference type="EMBL" id="MDQ0468695.1"/>
    </source>
</evidence>
<dbReference type="CDD" id="cd04471">
    <property type="entry name" value="S1_RNase_R"/>
    <property type="match status" value="1"/>
</dbReference>
<dbReference type="InterPro" id="IPR003029">
    <property type="entry name" value="S1_domain"/>
</dbReference>
<dbReference type="Proteomes" id="UP001242480">
    <property type="component" value="Unassembled WGS sequence"/>
</dbReference>
<dbReference type="InterPro" id="IPR050180">
    <property type="entry name" value="RNR_Ribonuclease"/>
</dbReference>
<dbReference type="InterPro" id="IPR040476">
    <property type="entry name" value="CSD2"/>
</dbReference>
<gene>
    <name evidence="7" type="primary">rnr</name>
    <name evidence="10" type="ORF">QO011_001695</name>
</gene>
<dbReference type="SMART" id="SM00316">
    <property type="entry name" value="S1"/>
    <property type="match status" value="1"/>
</dbReference>
<organism evidence="10 11">
    <name type="scientific">Labrys wisconsinensis</name>
    <dbReference type="NCBI Taxonomy" id="425677"/>
    <lineage>
        <taxon>Bacteria</taxon>
        <taxon>Pseudomonadati</taxon>
        <taxon>Pseudomonadota</taxon>
        <taxon>Alphaproteobacteria</taxon>
        <taxon>Hyphomicrobiales</taxon>
        <taxon>Xanthobacteraceae</taxon>
        <taxon>Labrys</taxon>
    </lineage>
</organism>
<dbReference type="Pfam" id="PF17876">
    <property type="entry name" value="CSD2"/>
    <property type="match status" value="1"/>
</dbReference>
<evidence type="ECO:0000256" key="5">
    <source>
        <dbReference type="ARBA" id="ARBA00022839"/>
    </source>
</evidence>
<feature type="region of interest" description="Disordered" evidence="8">
    <location>
        <begin position="164"/>
        <end position="183"/>
    </location>
</feature>
<comment type="catalytic activity">
    <reaction evidence="1 7">
        <text>Exonucleolytic cleavage in the 3'- to 5'-direction to yield nucleoside 5'-phosphates.</text>
        <dbReference type="EC" id="3.1.13.1"/>
    </reaction>
</comment>
<dbReference type="GO" id="GO:0016787">
    <property type="term" value="F:hydrolase activity"/>
    <property type="evidence" value="ECO:0007669"/>
    <property type="project" value="UniProtKB-KW"/>
</dbReference>
<dbReference type="InterPro" id="IPR001900">
    <property type="entry name" value="RNase_II/R"/>
</dbReference>
<comment type="caution">
    <text evidence="10">The sequence shown here is derived from an EMBL/GenBank/DDBJ whole genome shotgun (WGS) entry which is preliminary data.</text>
</comment>
<dbReference type="SMART" id="SM00955">
    <property type="entry name" value="RNB"/>
    <property type="match status" value="1"/>
</dbReference>
<dbReference type="Gene3D" id="2.40.50.140">
    <property type="entry name" value="Nucleic acid-binding proteins"/>
    <property type="match status" value="1"/>
</dbReference>
<comment type="function">
    <text evidence="7">3'-5' exoribonuclease that releases 5'-nucleoside monophosphates and is involved in maturation of structured RNAs.</text>
</comment>
<sequence length="767" mass="83233">MTRKSRNTEGGPQEASHLPSRDEILAFVARSQGRAGKREIAREFGLGGEDKIALKHLLAEFEGEGLLERGRKGLSAPGALPAVFPADITGRDRDGELIASPADWDEARGPAPRILVVVPKRLGGPAPGVGSRVLLRLADGGSPGLPAGRVVKVLERQRARMLGVYRGTPDGGGRVQPVDKRSAGRDMPVHAADTHGAEDGDLVAIEPVRRRGGVPSARVVERVGPVGSEKAVSLIAIHVHDIPHVFRADTLAEAAAARPMTLSGREDWRRLPLITIDPHDAKDHDDAVHAEPDPDPANPGGHIVTVAIADVAAYVRPDSALDREALIRGNSVYFPDRVVPMLPERISNDLCSLRAGEDRPALAVRMFIAADGHKLRHGFHRVMMRSAAKLAYQQAQRAIDGVTDETTGPLLDPVLRPLWAAYACVKQARDQRGPLDLDLPERKILLKHDGTVDRVVIPDRLDAHRLIEEFMILANVAAAETLEAKKTPLVYRVHDEPSMEKIVALREFLRSLDINFSKQGALRAAQFNDVLERVAGSDNAHLVNEVVLRSQSQAEYAAENIGHFGLNLRRYAHFTSPIRRYADLIVHRALIRALRLGDDGLPDSMTPAVLADVGARISACERRAMTAERETIDRLIAHFLADKVGTIFEGRVSGVIKSGLFVKLLDTGADGFVPAATIGHDYYRFEEDAHQLVGAATGESYQLGDLVSVKLVEAAPFAGALRFEIVSGGRQGQARGRRSGGMKRPRITDRKPSGRKAGPLRRGKGAR</sequence>
<accession>A0ABU0J351</accession>
<comment type="similarity">
    <text evidence="7">Belongs to the RNR ribonuclease family. RNase R subfamily.</text>
</comment>
<evidence type="ECO:0000256" key="4">
    <source>
        <dbReference type="ARBA" id="ARBA00022801"/>
    </source>
</evidence>
<protein>
    <recommendedName>
        <fullName evidence="7">Ribonuclease R</fullName>
        <shortName evidence="7">RNase R</shortName>
        <ecNumber evidence="7">3.1.13.1</ecNumber>
    </recommendedName>
</protein>
<evidence type="ECO:0000256" key="1">
    <source>
        <dbReference type="ARBA" id="ARBA00001849"/>
    </source>
</evidence>
<keyword evidence="6 7" id="KW-0694">RNA-binding</keyword>
<feature type="compositionally biased region" description="Basic residues" evidence="8">
    <location>
        <begin position="758"/>
        <end position="767"/>
    </location>
</feature>
<dbReference type="Pfam" id="PF00773">
    <property type="entry name" value="RNB"/>
    <property type="match status" value="1"/>
</dbReference>
<evidence type="ECO:0000256" key="7">
    <source>
        <dbReference type="HAMAP-Rule" id="MF_01895"/>
    </source>
</evidence>
<keyword evidence="11" id="KW-1185">Reference proteome</keyword>
<dbReference type="PANTHER" id="PTHR23355">
    <property type="entry name" value="RIBONUCLEASE"/>
    <property type="match status" value="1"/>
</dbReference>
<dbReference type="SUPFAM" id="SSF50249">
    <property type="entry name" value="Nucleic acid-binding proteins"/>
    <property type="match status" value="3"/>
</dbReference>
<dbReference type="HAMAP" id="MF_01895">
    <property type="entry name" value="RNase_R"/>
    <property type="match status" value="1"/>
</dbReference>
<evidence type="ECO:0000259" key="9">
    <source>
        <dbReference type="PROSITE" id="PS50126"/>
    </source>
</evidence>
<dbReference type="InterPro" id="IPR022966">
    <property type="entry name" value="RNase_II/R_CS"/>
</dbReference>
<dbReference type="NCBIfam" id="TIGR00358">
    <property type="entry name" value="3_prime_RNase"/>
    <property type="match status" value="1"/>
</dbReference>
<dbReference type="PROSITE" id="PS01175">
    <property type="entry name" value="RIBONUCLEASE_II"/>
    <property type="match status" value="1"/>
</dbReference>
<evidence type="ECO:0000313" key="11">
    <source>
        <dbReference type="Proteomes" id="UP001242480"/>
    </source>
</evidence>
<feature type="compositionally biased region" description="Basic residues" evidence="8">
    <location>
        <begin position="735"/>
        <end position="745"/>
    </location>
</feature>
<feature type="region of interest" description="Disordered" evidence="8">
    <location>
        <begin position="1"/>
        <end position="22"/>
    </location>
</feature>
<keyword evidence="2 7" id="KW-0963">Cytoplasm</keyword>
<dbReference type="PANTHER" id="PTHR23355:SF9">
    <property type="entry name" value="DIS3-LIKE EXONUCLEASE 2"/>
    <property type="match status" value="1"/>
</dbReference>
<comment type="subcellular location">
    <subcellularLocation>
        <location evidence="7">Cytoplasm</location>
    </subcellularLocation>
</comment>
<evidence type="ECO:0000256" key="2">
    <source>
        <dbReference type="ARBA" id="ARBA00022490"/>
    </source>
</evidence>
<reference evidence="10 11" key="1">
    <citation type="submission" date="2023-07" db="EMBL/GenBank/DDBJ databases">
        <title>Genomic Encyclopedia of Type Strains, Phase IV (KMG-IV): sequencing the most valuable type-strain genomes for metagenomic binning, comparative biology and taxonomic classification.</title>
        <authorList>
            <person name="Goeker M."/>
        </authorList>
    </citation>
    <scope>NUCLEOTIDE SEQUENCE [LARGE SCALE GENOMIC DNA]</scope>
    <source>
        <strain evidence="10 11">DSM 19619</strain>
    </source>
</reference>
<dbReference type="PROSITE" id="PS50126">
    <property type="entry name" value="S1"/>
    <property type="match status" value="1"/>
</dbReference>
<feature type="domain" description="S1 motif" evidence="9">
    <location>
        <begin position="645"/>
        <end position="726"/>
    </location>
</feature>
<dbReference type="RefSeq" id="WP_307270254.1">
    <property type="nucleotide sequence ID" value="NZ_JAUSVX010000002.1"/>
</dbReference>
<dbReference type="Pfam" id="PF00575">
    <property type="entry name" value="S1"/>
    <property type="match status" value="1"/>
</dbReference>
<evidence type="ECO:0000256" key="3">
    <source>
        <dbReference type="ARBA" id="ARBA00022722"/>
    </source>
</evidence>
<dbReference type="NCBIfam" id="TIGR02063">
    <property type="entry name" value="RNase_R"/>
    <property type="match status" value="1"/>
</dbReference>
<dbReference type="InterPro" id="IPR004476">
    <property type="entry name" value="RNase_II/RNase_R"/>
</dbReference>
<evidence type="ECO:0000256" key="8">
    <source>
        <dbReference type="SAM" id="MobiDB-lite"/>
    </source>
</evidence>
<keyword evidence="3 7" id="KW-0540">Nuclease</keyword>
<dbReference type="InterPro" id="IPR011805">
    <property type="entry name" value="RNase_R"/>
</dbReference>
<feature type="region of interest" description="Disordered" evidence="8">
    <location>
        <begin position="731"/>
        <end position="767"/>
    </location>
</feature>
<keyword evidence="4 7" id="KW-0378">Hydrolase</keyword>
<dbReference type="EC" id="3.1.13.1" evidence="7"/>